<gene>
    <name evidence="2" type="ORF">CWD94_14010</name>
</gene>
<dbReference type="EMBL" id="PHQY01000646">
    <property type="protein sequence ID" value="PJO42898.1"/>
    <property type="molecule type" value="Genomic_DNA"/>
</dbReference>
<protein>
    <submittedName>
        <fullName evidence="2">Uncharacterized protein</fullName>
    </submittedName>
</protein>
<name>A0A2M9Q494_9BACI</name>
<evidence type="ECO:0000313" key="2">
    <source>
        <dbReference type="EMBL" id="PJO42898.1"/>
    </source>
</evidence>
<feature type="region of interest" description="Disordered" evidence="1">
    <location>
        <begin position="57"/>
        <end position="95"/>
    </location>
</feature>
<evidence type="ECO:0000256" key="1">
    <source>
        <dbReference type="SAM" id="MobiDB-lite"/>
    </source>
</evidence>
<reference evidence="2 3" key="1">
    <citation type="submission" date="2017-11" db="EMBL/GenBank/DDBJ databases">
        <title>Bacterial isolate from king chilli rhizosphere.</title>
        <authorList>
            <person name="Takhelmayum P."/>
            <person name="Sarangthem I."/>
        </authorList>
    </citation>
    <scope>NUCLEOTIDE SEQUENCE [LARGE SCALE GENOMIC DNA]</scope>
    <source>
        <strain evidence="3">t26</strain>
    </source>
</reference>
<organism evidence="2 3">
    <name type="scientific">Lysinibacillus xylanilyticus</name>
    <dbReference type="NCBI Taxonomy" id="582475"/>
    <lineage>
        <taxon>Bacteria</taxon>
        <taxon>Bacillati</taxon>
        <taxon>Bacillota</taxon>
        <taxon>Bacilli</taxon>
        <taxon>Bacillales</taxon>
        <taxon>Bacillaceae</taxon>
        <taxon>Lysinibacillus</taxon>
    </lineage>
</organism>
<proteinExistence type="predicted"/>
<sequence length="95" mass="10692">MKERIVRATDGTIETTESPAKVTERIPNDERSGKVTERIIRATDGTIEVTERIVRATDGTIETTESPAKATERIPNDRRSSRSEGKNRQNDGWNH</sequence>
<feature type="compositionally biased region" description="Basic and acidic residues" evidence="1">
    <location>
        <begin position="70"/>
        <end position="95"/>
    </location>
</feature>
<dbReference type="AlphaFoldDB" id="A0A2M9Q494"/>
<evidence type="ECO:0000313" key="3">
    <source>
        <dbReference type="Proteomes" id="UP000232101"/>
    </source>
</evidence>
<accession>A0A2M9Q494</accession>
<dbReference type="Proteomes" id="UP000232101">
    <property type="component" value="Unassembled WGS sequence"/>
</dbReference>
<comment type="caution">
    <text evidence="2">The sequence shown here is derived from an EMBL/GenBank/DDBJ whole genome shotgun (WGS) entry which is preliminary data.</text>
</comment>